<accession>A0A1X7U838</accession>
<dbReference type="EnsemblMetazoa" id="Aqu2.1.23659_001">
    <property type="protein sequence ID" value="Aqu2.1.23659_001"/>
    <property type="gene ID" value="Aqu2.1.23659"/>
</dbReference>
<evidence type="ECO:0000313" key="2">
    <source>
        <dbReference type="EnsemblMetazoa" id="Aqu2.1.23659_001"/>
    </source>
</evidence>
<proteinExistence type="predicted"/>
<organism evidence="2">
    <name type="scientific">Amphimedon queenslandica</name>
    <name type="common">Sponge</name>
    <dbReference type="NCBI Taxonomy" id="400682"/>
    <lineage>
        <taxon>Eukaryota</taxon>
        <taxon>Metazoa</taxon>
        <taxon>Porifera</taxon>
        <taxon>Demospongiae</taxon>
        <taxon>Heteroscleromorpha</taxon>
        <taxon>Haplosclerida</taxon>
        <taxon>Niphatidae</taxon>
        <taxon>Amphimedon</taxon>
    </lineage>
</organism>
<dbReference type="InParanoid" id="A0A1X7U838"/>
<name>A0A1X7U838_AMPQE</name>
<feature type="coiled-coil region" evidence="1">
    <location>
        <begin position="286"/>
        <end position="313"/>
    </location>
</feature>
<protein>
    <submittedName>
        <fullName evidence="2">Uncharacterized protein</fullName>
    </submittedName>
</protein>
<reference evidence="2" key="1">
    <citation type="submission" date="2017-05" db="UniProtKB">
        <authorList>
            <consortium name="EnsemblMetazoa"/>
        </authorList>
    </citation>
    <scope>IDENTIFICATION</scope>
</reference>
<dbReference type="CDD" id="cd00882">
    <property type="entry name" value="Ras_like_GTPase"/>
    <property type="match status" value="1"/>
</dbReference>
<dbReference type="Gene3D" id="3.40.50.300">
    <property type="entry name" value="P-loop containing nucleotide triphosphate hydrolases"/>
    <property type="match status" value="1"/>
</dbReference>
<dbReference type="SUPFAM" id="SSF52540">
    <property type="entry name" value="P-loop containing nucleoside triphosphate hydrolases"/>
    <property type="match status" value="1"/>
</dbReference>
<keyword evidence="1" id="KW-0175">Coiled coil</keyword>
<evidence type="ECO:0000256" key="1">
    <source>
        <dbReference type="SAM" id="Coils"/>
    </source>
</evidence>
<dbReference type="OrthoDB" id="8927528at2759"/>
<sequence length="541" mass="62222">VLPATSRNETAFILRICHKASNHHGSSCFEDTEQFLSVKEEEVKGSNNIQLAIHNRNTHIRKLESTATMDIDKLVAHVPFLCRCATGDIKIVLLDTPGLSESNELGISEVSEHGLMTCSVYIYVMSCQQLEDSIDTDSLRAIVKRDPNAFKEKRILIAVTKLDEYEMPDTKFNDLSDSNDNNESFAKHIDSIKKIIQDQCKGFVSIPDDCIIPLCATGALEARKEKLGGKRSREMKVLMAKLDVSTAEEIEKVSQVISLEEKLIEIASRSHYLWHYNIVRDCIRYLDQAMRELDENKKEFMKLEKKAEQLIKDENESLKNDLKDLPFRKMDLVVKESAHEFGSTRQKLKQYLASYCNTTTSTSDESHLPEDFIIPDYLNDGKITASGPLKLSDVLEQSKVHYSIWETIVVFIKKLFVPLDDPERHLRNAEIDAFLVQLEMHFIAGCHNFFKNIKPKIVEGYLKQHQEIAERHIADVERLYFEQREAMDTQVKKWRKQAKFNKELVQYHSELCENMKKQKAHLLSLADRFGISLCSEDSQDE</sequence>
<dbReference type="InterPro" id="IPR027417">
    <property type="entry name" value="P-loop_NTPase"/>
</dbReference>
<dbReference type="AlphaFoldDB" id="A0A1X7U838"/>